<dbReference type="InParanoid" id="A0A1Y2GIP5"/>
<comment type="caution">
    <text evidence="1">The sequence shown here is derived from an EMBL/GenBank/DDBJ whole genome shotgun (WGS) entry which is preliminary data.</text>
</comment>
<evidence type="ECO:0000313" key="2">
    <source>
        <dbReference type="Proteomes" id="UP000193648"/>
    </source>
</evidence>
<dbReference type="Pfam" id="PF04919">
    <property type="entry name" value="DUF655"/>
    <property type="match status" value="1"/>
</dbReference>
<proteinExistence type="predicted"/>
<dbReference type="InterPro" id="IPR007003">
    <property type="entry name" value="DUF655"/>
</dbReference>
<protein>
    <submittedName>
        <fullName evidence="1">Uncharacterized protein</fullName>
    </submittedName>
</protein>
<reference evidence="1 2" key="1">
    <citation type="submission" date="2016-07" db="EMBL/GenBank/DDBJ databases">
        <title>Pervasive Adenine N6-methylation of Active Genes in Fungi.</title>
        <authorList>
            <consortium name="DOE Joint Genome Institute"/>
            <person name="Mondo S.J."/>
            <person name="Dannebaum R.O."/>
            <person name="Kuo R.C."/>
            <person name="Labutti K."/>
            <person name="Haridas S."/>
            <person name="Kuo A."/>
            <person name="Salamov A."/>
            <person name="Ahrendt S.R."/>
            <person name="Lipzen A."/>
            <person name="Sullivan W."/>
            <person name="Andreopoulos W.B."/>
            <person name="Clum A."/>
            <person name="Lindquist E."/>
            <person name="Daum C."/>
            <person name="Ramamoorthy G.K."/>
            <person name="Gryganskyi A."/>
            <person name="Culley D."/>
            <person name="Magnuson J.K."/>
            <person name="James T.Y."/>
            <person name="O'Malley M.A."/>
            <person name="Stajich J.E."/>
            <person name="Spatafora J.W."/>
            <person name="Visel A."/>
            <person name="Grigoriev I.V."/>
        </authorList>
    </citation>
    <scope>NUCLEOTIDE SEQUENCE [LARGE SCALE GENOMIC DNA]</scope>
    <source>
        <strain evidence="1 2">NRRL 3116</strain>
    </source>
</reference>
<gene>
    <name evidence="1" type="ORF">BCR41DRAFT_373261</name>
</gene>
<sequence>MVSINICYGNDTAVSQFDNKIGGDASIAVRLLYGYFISNKDSDSKPVDFFLQKQGINLLSVSRAIEVIHADIIRRGTPTNNPIVLVISIDEVNHLHNAYPGTLREVVNAIGKLSLRTIEPFCIPIMAGTIQGPIEKMVMGSTYRILHLPLPLLTDDDVIEIGRRLPLTIDGKALHLTEDYLKHDILFRRSIADIGGVARAVEHFYEHFVNRLKKLKKIPDRAEELTECLRNVDIMAVMQSLAVRLDTLYPFGDYVEFMTPVVARAILGIPVKMNNTIGGGTTYKDLRTTGLINLERAEEYDMYHIRIPYLWLVLLVKASTRSESESPLKYWTTFIDPKQDVSWAGWEHFNMKFLALRLCLFSYLGKQTVTLQELFAGAEFDPEFPELKVEIPDHRNVTVHQLLETFPEHEIAKDVDGMEHTDFLQEFHKVFVNGKGAPADGFMQLRLQDRRDIASLCLLCQMKWAEEKDSKESRPINQTTIDEEITKIVVEVKEVLKERCPSLECAFGIFSNRCESSSRMGLHSHTFMVHKGNFRDYYGHTSAGRAQFSAFSRLYINSAPEHHIKHIPAVGEKICKEIMNERKKRRFGDEEDFKKRMKMFPENELASLLF</sequence>
<dbReference type="GeneID" id="33568595"/>
<dbReference type="OrthoDB" id="2397966at2759"/>
<dbReference type="AlphaFoldDB" id="A0A1Y2GIP5"/>
<evidence type="ECO:0000313" key="1">
    <source>
        <dbReference type="EMBL" id="ORZ08562.1"/>
    </source>
</evidence>
<accession>A0A1Y2GIP5</accession>
<keyword evidence="2" id="KW-1185">Reference proteome</keyword>
<name>A0A1Y2GIP5_9FUNG</name>
<dbReference type="EMBL" id="MCFF01000037">
    <property type="protein sequence ID" value="ORZ08562.1"/>
    <property type="molecule type" value="Genomic_DNA"/>
</dbReference>
<organism evidence="1 2">
    <name type="scientific">Lobosporangium transversale</name>
    <dbReference type="NCBI Taxonomy" id="64571"/>
    <lineage>
        <taxon>Eukaryota</taxon>
        <taxon>Fungi</taxon>
        <taxon>Fungi incertae sedis</taxon>
        <taxon>Mucoromycota</taxon>
        <taxon>Mortierellomycotina</taxon>
        <taxon>Mortierellomycetes</taxon>
        <taxon>Mortierellales</taxon>
        <taxon>Mortierellaceae</taxon>
        <taxon>Lobosporangium</taxon>
    </lineage>
</organism>
<dbReference type="Gene3D" id="1.10.150.280">
    <property type="entry name" value="AF1531-like domain"/>
    <property type="match status" value="1"/>
</dbReference>
<dbReference type="RefSeq" id="XP_021878490.1">
    <property type="nucleotide sequence ID" value="XM_022026752.1"/>
</dbReference>
<dbReference type="Proteomes" id="UP000193648">
    <property type="component" value="Unassembled WGS sequence"/>
</dbReference>
<dbReference type="SUPFAM" id="SSF160975">
    <property type="entry name" value="AF1531-like"/>
    <property type="match status" value="1"/>
</dbReference>